<feature type="compositionally biased region" description="Pro residues" evidence="1">
    <location>
        <begin position="1"/>
        <end position="17"/>
    </location>
</feature>
<feature type="compositionally biased region" description="Low complexity" evidence="1">
    <location>
        <begin position="102"/>
        <end position="117"/>
    </location>
</feature>
<dbReference type="AlphaFoldDB" id="A0A165YG55"/>
<dbReference type="Proteomes" id="UP000076532">
    <property type="component" value="Unassembled WGS sequence"/>
</dbReference>
<name>A0A165YG55_9AGAM</name>
<sequence length="159" mass="16337">SPPKTPRPLAPPPPPSVPHTTLPARTKLALHPRSPPAPPSPSTTRPRHPSPAEPAEPTGYAGPAEHPGPGPRAVSASAKVNARVLQWMAGAGIVHPLHPRSPARSPTTAPIPAAPAAGRRESLPPVLPALRVDQDDAFGAGLDGDVGAEAPPQYEWLAI</sequence>
<keyword evidence="3" id="KW-1185">Reference proteome</keyword>
<organism evidence="2 3">
    <name type="scientific">Athelia psychrophila</name>
    <dbReference type="NCBI Taxonomy" id="1759441"/>
    <lineage>
        <taxon>Eukaryota</taxon>
        <taxon>Fungi</taxon>
        <taxon>Dikarya</taxon>
        <taxon>Basidiomycota</taxon>
        <taxon>Agaricomycotina</taxon>
        <taxon>Agaricomycetes</taxon>
        <taxon>Agaricomycetidae</taxon>
        <taxon>Atheliales</taxon>
        <taxon>Atheliaceae</taxon>
        <taxon>Athelia</taxon>
    </lineage>
</organism>
<protein>
    <submittedName>
        <fullName evidence="2">Uncharacterized protein</fullName>
    </submittedName>
</protein>
<evidence type="ECO:0000313" key="2">
    <source>
        <dbReference type="EMBL" id="KZP09524.1"/>
    </source>
</evidence>
<evidence type="ECO:0000313" key="3">
    <source>
        <dbReference type="Proteomes" id="UP000076532"/>
    </source>
</evidence>
<accession>A0A165YG55</accession>
<feature type="region of interest" description="Disordered" evidence="1">
    <location>
        <begin position="96"/>
        <end position="122"/>
    </location>
</feature>
<proteinExistence type="predicted"/>
<evidence type="ECO:0000256" key="1">
    <source>
        <dbReference type="SAM" id="MobiDB-lite"/>
    </source>
</evidence>
<reference evidence="2 3" key="1">
    <citation type="journal article" date="2016" name="Mol. Biol. Evol.">
        <title>Comparative Genomics of Early-Diverging Mushroom-Forming Fungi Provides Insights into the Origins of Lignocellulose Decay Capabilities.</title>
        <authorList>
            <person name="Nagy L.G."/>
            <person name="Riley R."/>
            <person name="Tritt A."/>
            <person name="Adam C."/>
            <person name="Daum C."/>
            <person name="Floudas D."/>
            <person name="Sun H."/>
            <person name="Yadav J.S."/>
            <person name="Pangilinan J."/>
            <person name="Larsson K.H."/>
            <person name="Matsuura K."/>
            <person name="Barry K."/>
            <person name="Labutti K."/>
            <person name="Kuo R."/>
            <person name="Ohm R.A."/>
            <person name="Bhattacharya S.S."/>
            <person name="Shirouzu T."/>
            <person name="Yoshinaga Y."/>
            <person name="Martin F.M."/>
            <person name="Grigoriev I.V."/>
            <person name="Hibbett D.S."/>
        </authorList>
    </citation>
    <scope>NUCLEOTIDE SEQUENCE [LARGE SCALE GENOMIC DNA]</scope>
    <source>
        <strain evidence="2 3">CBS 109695</strain>
    </source>
</reference>
<feature type="region of interest" description="Disordered" evidence="1">
    <location>
        <begin position="1"/>
        <end position="77"/>
    </location>
</feature>
<feature type="non-terminal residue" evidence="2">
    <location>
        <position position="1"/>
    </location>
</feature>
<gene>
    <name evidence="2" type="ORF">FIBSPDRAFT_963919</name>
</gene>
<dbReference type="EMBL" id="KV417698">
    <property type="protein sequence ID" value="KZP09524.1"/>
    <property type="molecule type" value="Genomic_DNA"/>
</dbReference>